<proteinExistence type="inferred from homology"/>
<feature type="domain" description="TOG" evidence="4">
    <location>
        <begin position="1356"/>
        <end position="1589"/>
    </location>
</feature>
<reference evidence="7" key="1">
    <citation type="submission" date="2016-06" db="UniProtKB">
        <authorList>
            <consortium name="WormBaseParasite"/>
        </authorList>
    </citation>
    <scope>IDENTIFICATION</scope>
</reference>
<evidence type="ECO:0000256" key="1">
    <source>
        <dbReference type="ARBA" id="ARBA00007366"/>
    </source>
</evidence>
<dbReference type="Gene3D" id="1.25.10.10">
    <property type="entry name" value="Leucine-rich Repeat Variant"/>
    <property type="match status" value="6"/>
</dbReference>
<keyword evidence="2" id="KW-0677">Repeat</keyword>
<name>A0A183UJN6_TOXCA</name>
<dbReference type="SUPFAM" id="SSF48371">
    <property type="entry name" value="ARM repeat"/>
    <property type="match status" value="5"/>
</dbReference>
<dbReference type="GO" id="GO:0019887">
    <property type="term" value="F:protein kinase regulator activity"/>
    <property type="evidence" value="ECO:0007669"/>
    <property type="project" value="TreeGrafter"/>
</dbReference>
<dbReference type="GO" id="GO:0006417">
    <property type="term" value="P:regulation of translation"/>
    <property type="evidence" value="ECO:0007669"/>
    <property type="project" value="TreeGrafter"/>
</dbReference>
<dbReference type="SMART" id="SM01349">
    <property type="entry name" value="TOG"/>
    <property type="match status" value="1"/>
</dbReference>
<evidence type="ECO:0000313" key="5">
    <source>
        <dbReference type="EMBL" id="VDM40027.1"/>
    </source>
</evidence>
<dbReference type="FunFam" id="1.25.10.10:FF:000096">
    <property type="entry name" value="eIF-2-alpha kinase activator gcn1"/>
    <property type="match status" value="1"/>
</dbReference>
<dbReference type="PANTHER" id="PTHR23346:SF7">
    <property type="entry name" value="STALLED RIBOSOME SENSOR GCN1"/>
    <property type="match status" value="1"/>
</dbReference>
<dbReference type="GO" id="GO:0034198">
    <property type="term" value="P:cellular response to amino acid starvation"/>
    <property type="evidence" value="ECO:0007669"/>
    <property type="project" value="TreeGrafter"/>
</dbReference>
<dbReference type="Pfam" id="PF24984">
    <property type="entry name" value="HEAT_EF3_GNC1"/>
    <property type="match status" value="1"/>
</dbReference>
<dbReference type="WBParaSite" id="TCNE_0000870601-mRNA-1">
    <property type="protein sequence ID" value="TCNE_0000870601-mRNA-1"/>
    <property type="gene ID" value="TCNE_0000870601"/>
</dbReference>
<feature type="repeat" description="HEAT" evidence="3">
    <location>
        <begin position="1530"/>
        <end position="1565"/>
    </location>
</feature>
<dbReference type="PANTHER" id="PTHR23346">
    <property type="entry name" value="TRANSLATIONAL ACTIVATOR GCN1-RELATED"/>
    <property type="match status" value="1"/>
</dbReference>
<evidence type="ECO:0000313" key="6">
    <source>
        <dbReference type="Proteomes" id="UP000050794"/>
    </source>
</evidence>
<dbReference type="FunFam" id="1.25.10.10:FF:000090">
    <property type="entry name" value="eIF-2-alpha kinase activator GCN1"/>
    <property type="match status" value="1"/>
</dbReference>
<dbReference type="InterPro" id="IPR034085">
    <property type="entry name" value="TOG"/>
</dbReference>
<dbReference type="InterPro" id="IPR016024">
    <property type="entry name" value="ARM-type_fold"/>
</dbReference>
<gene>
    <name evidence="5" type="ORF">TCNE_LOCUS8706</name>
</gene>
<protein>
    <submittedName>
        <fullName evidence="7">TOG domain-containing protein</fullName>
    </submittedName>
</protein>
<keyword evidence="6" id="KW-1185">Reference proteome</keyword>
<sequence length="2605" mass="285431">MESATESNIVDEEKKKGDEDQVAQAANRVTFTWSCLCVRVCTSNLPDAVLKGLVRGSVTACFTRFIQRQSFQVTFSLIEALAEKDAAVVTKYLAESFTHIFTPTKTAVTRWSGWTSTVAIRWLVSIGTKADLLEHKELIHPFVMALSCVAFYSVTGKKNACYARGKLKKLCTRLPVKVLLDSAREQFPSSLAVAERMLALLSLLPIDEDKSEVVSLFVHIFIKAVLMGKQRAAPHIMESCSGLIEQLNAAQLKEEVLPAAKKAMLRSPEVAIFALGDVIRFVKVDLSPFAVDLYKTIASSLVSTDDDVRVRASIAVVSLAGKVSDTSTVQMLIKAVFATYSGSDGKITTSAQRLTVLETLKGVSSHDAYGRESCELLGSEVISQLAPLIPPEVHDATLAAMWDALVAWAERMPTISAQLLPLFKVSHKTSTSRSITIRAMVSLFCKCGFEKFDNELIAAMESSRKSSSAPAGDWIGACVLLLNCNDNDAHQKTQKAILNDSMVYKDKFITSMRKPDAMLLAQLAAKLITDRPYSDTAASDYSPVALRSLLLALLWPDYEVRKHAVLSLKKLIIAEGIRFSSAFLNALYEYLISGTADQICHKICSTTSTPVEGERSESKHVEGKWILEAVKAALVPFDAAQEDRDTASKMLTDALLVCSLPAVVEKGGTEWMRWFRSIEDHSSLFGGDSEMVNGCVKRIFETINDCVRHNAIRLLMSASDLAEHFRGVVWAKVLELVHGIDMQKYLTMTEREVAIYNTPDGVLYNTEVIDQNSEEALEAKNVKRESKAYKFKEQVAEVELRKELAEKRRKEGKLTERQKKAVEAEIQAERVVRESLRSLYDDCARRLGALSAAVNGNPSGSTLHIDVLTNILIPLLKSPLVSELAFNAFRAYRDAAFEPSDDYLHELILHATVRLYDSAYVDRSWNEEPLPDQLSRTVAMLSDRCAVIPILLRGEEREATEEELLMELGEEDTISIGKLCLAMPLLEAVLSNRTHAYALRLNSVQFIAAVLNERFIKGDEVCLLPLKRLCTTLLILLEDESTELPQLACSALRSLCELVDSAPSKQLSMVKMLEDVLARLTLNKPVVRENALSILSVPKKLYEYALSNAECAVFMDLLIRRMLVAKHDTNEDCAKLASVIWHDQHLCINPELCIEVLDDVTSEEEFMRKSASLALDTLISTYPEKLSVVLLKLNALYSELSELRGALVDDVGRLISEPVDQWARRAGVGEALLVLAARIPESATVTFVKIVVPRGLSDRNAECRELMRNAAIEAIKKYGEARMSELLPFLEGLLHSTPDGPQHDNLRQGLVLMLGTLAQHLDPNNEKVRAITARLIETLSTPSQQVQEAVSKCLPQLVPAIKDNAKELVRTLSCLLVEADSYGERRGAAYGLAGLVKGLGMSAVRELELIKMIQDSLANKKDPKHREGALLALEMLCGTMGKLFEPYIVQVLPSLLICFGDSDENVRRAADDAARAMMAMLSAHGVKLVLPSLLAALDEESWRTKCASVELLGAMAFCAPKQLSACLPSIVPKLIEVLADSHSKVQKSGEKALKQIAKVIRNPEILGISSHLLAGLVDPASKTTSCLQTIVNTRFIHYIDAASLALIMPIVRRAFTDRNAETRRMAAQIIASIYSLTDSKDMEPYLCELVPGLQKSLLDPVPEIRTVAAKAFGAIVACSSGQISVQLREQIVPWLKGKLVSDASPVDRSGAAQGLAEVLKALGDDQLAYVMPDIIKTTESETVAPEVRDGYILMYIYLPMLFGDQFVPFLPQVVPSVLKALADENEYVRDSALKAGQRLISAYCSHARRLLLPQLQAAMFDDNWRIRFASVTLIGDFLFNISGVSGKMTSATSNEDDTMGIEAAGKAIVRQLGQACRDRVLAGIYLARSDVALTVRQAASHVWKIVVANTPRMLKEIMKTLFEMLLGCLASSSEDRQQMAARCLGELVKKMGERILIDVLPVLELGLQSPCIEQRQGVAIALTEIIENTTKDVIVMYTPQLVEPIKKAIADPEPESVGSSAFEDIVAPLLDVLDAQSDNVLDGLSQIMRLNSRQMLSYVLPKLTRQPINARALCALSAVAGDSLTRNLGRILESLLTNCDDSDEQVGQCLQVLLSVTDPEGVSTIVSTLLQKALTQDHVASSSLMHLFAKNTKVDLSELVDEILPGALLLYNSPVNAIVENSIETLICVTKSLDQRQQIAAIGTLKQALASLEAHANGNSVAGMSHPKGLQPLLPILREGILSGGVEMKEMAGETLGTIVSMSSAVALKAHVVNVTGPLIRVLGDRYPPPVKLSILWTLAQLLDKVDVLLRPFLPQLQSTFLKALQEPSSRKVRLYSGGALSRLITTLVSLRAIVSRAHSKLSEACLRSALAVAEKHCAEDADDAKLLASSALYGETLLRLNAFSSEFLAPLENNVTDARQRHTRMVALQYVCTVDADALVSAYGIERLRSAIASAIQSDKSFIACAGVRAATELLLSQRSMDMTLLSSLVRAINHPSNDVKRIAAIGVHHIAVRDLSPVEMKAVIPMMVNGTKEKNTTVRVACEHALVDALKLRGNPSVYEQYVASLEGAAREVLVETYRQLVKSIKQQSESNLEPISDIPCVP</sequence>
<dbReference type="Pfam" id="PF23271">
    <property type="entry name" value="HEAT_GCN1"/>
    <property type="match status" value="1"/>
</dbReference>
<dbReference type="InterPro" id="IPR011989">
    <property type="entry name" value="ARM-like"/>
</dbReference>
<dbReference type="Pfam" id="PF25801">
    <property type="entry name" value="HEAT_GCN1_C_2"/>
    <property type="match status" value="1"/>
</dbReference>
<evidence type="ECO:0000256" key="2">
    <source>
        <dbReference type="ARBA" id="ARBA00022737"/>
    </source>
</evidence>
<dbReference type="EMBL" id="UYWY01019976">
    <property type="protein sequence ID" value="VDM40027.1"/>
    <property type="molecule type" value="Genomic_DNA"/>
</dbReference>
<dbReference type="GO" id="GO:0000226">
    <property type="term" value="P:microtubule cytoskeleton organization"/>
    <property type="evidence" value="ECO:0007669"/>
    <property type="project" value="UniProtKB-ARBA"/>
</dbReference>
<accession>A0A183UJN6</accession>
<dbReference type="Pfam" id="PF24987">
    <property type="entry name" value="HEAT_EF3_N"/>
    <property type="match status" value="2"/>
</dbReference>
<dbReference type="InterPro" id="IPR057546">
    <property type="entry name" value="HEAT_GCN1"/>
</dbReference>
<dbReference type="GO" id="GO:0005829">
    <property type="term" value="C:cytosol"/>
    <property type="evidence" value="ECO:0007669"/>
    <property type="project" value="TreeGrafter"/>
</dbReference>
<reference evidence="5 6" key="2">
    <citation type="submission" date="2018-11" db="EMBL/GenBank/DDBJ databases">
        <authorList>
            <consortium name="Pathogen Informatics"/>
        </authorList>
    </citation>
    <scope>NUCLEOTIDE SEQUENCE [LARGE SCALE GENOMIC DNA]</scope>
</reference>
<feature type="repeat" description="HEAT" evidence="3">
    <location>
        <begin position="1607"/>
        <end position="1645"/>
    </location>
</feature>
<dbReference type="InterPro" id="IPR021133">
    <property type="entry name" value="HEAT_type_2"/>
</dbReference>
<evidence type="ECO:0000313" key="7">
    <source>
        <dbReference type="WBParaSite" id="TCNE_0000870601-mRNA-1"/>
    </source>
</evidence>
<dbReference type="PROSITE" id="PS50077">
    <property type="entry name" value="HEAT_REPEAT"/>
    <property type="match status" value="2"/>
</dbReference>
<dbReference type="InterPro" id="IPR056810">
    <property type="entry name" value="GNC1-like_N"/>
</dbReference>
<organism evidence="6 7">
    <name type="scientific">Toxocara canis</name>
    <name type="common">Canine roundworm</name>
    <dbReference type="NCBI Taxonomy" id="6265"/>
    <lineage>
        <taxon>Eukaryota</taxon>
        <taxon>Metazoa</taxon>
        <taxon>Ecdysozoa</taxon>
        <taxon>Nematoda</taxon>
        <taxon>Chromadorea</taxon>
        <taxon>Rhabditida</taxon>
        <taxon>Spirurina</taxon>
        <taxon>Ascaridomorpha</taxon>
        <taxon>Ascaridoidea</taxon>
        <taxon>Toxocaridae</taxon>
        <taxon>Toxocara</taxon>
    </lineage>
</organism>
<dbReference type="Pfam" id="PF24993">
    <property type="entry name" value="GNC1_N"/>
    <property type="match status" value="1"/>
</dbReference>
<comment type="similarity">
    <text evidence="1">Belongs to the GCN1 family.</text>
</comment>
<evidence type="ECO:0000256" key="3">
    <source>
        <dbReference type="PROSITE-ProRule" id="PRU00103"/>
    </source>
</evidence>
<evidence type="ECO:0000259" key="4">
    <source>
        <dbReference type="SMART" id="SM01349"/>
    </source>
</evidence>
<dbReference type="Proteomes" id="UP000050794">
    <property type="component" value="Unassembled WGS sequence"/>
</dbReference>